<dbReference type="AlphaFoldDB" id="V6MMI5"/>
<protein>
    <submittedName>
        <fullName evidence="1">Uncharacterized protein</fullName>
    </submittedName>
</protein>
<comment type="caution">
    <text evidence="1">The sequence shown here is derived from an EMBL/GenBank/DDBJ whole genome shotgun (WGS) entry which is preliminary data.</text>
</comment>
<dbReference type="PATRIC" id="fig|1408254.3.peg.22"/>
<dbReference type="EMBL" id="AYJU01000001">
    <property type="protein sequence ID" value="EST56708.1"/>
    <property type="molecule type" value="Genomic_DNA"/>
</dbReference>
<organism evidence="1 2">
    <name type="scientific">Brevibacillus panacihumi W25</name>
    <dbReference type="NCBI Taxonomy" id="1408254"/>
    <lineage>
        <taxon>Bacteria</taxon>
        <taxon>Bacillati</taxon>
        <taxon>Bacillota</taxon>
        <taxon>Bacilli</taxon>
        <taxon>Bacillales</taxon>
        <taxon>Paenibacillaceae</taxon>
        <taxon>Brevibacillus</taxon>
    </lineage>
</organism>
<evidence type="ECO:0000313" key="2">
    <source>
        <dbReference type="Proteomes" id="UP000017973"/>
    </source>
</evidence>
<accession>V6MMI5</accession>
<evidence type="ECO:0000313" key="1">
    <source>
        <dbReference type="EMBL" id="EST56708.1"/>
    </source>
</evidence>
<keyword evidence="2" id="KW-1185">Reference proteome</keyword>
<dbReference type="HOGENOM" id="CLU_2804046_0_0_9"/>
<dbReference type="STRING" id="1408254.T458_00115"/>
<proteinExistence type="predicted"/>
<sequence>MRVYGIPSERLELSIKYNELYVDRATVNWIADSFIMLLRSLPDNMVGTLGALTDAWQTQTPAMQEKT</sequence>
<dbReference type="Proteomes" id="UP000017973">
    <property type="component" value="Unassembled WGS sequence"/>
</dbReference>
<name>V6MMI5_9BACL</name>
<gene>
    <name evidence="1" type="ORF">T458_00115</name>
</gene>
<reference evidence="1 2" key="1">
    <citation type="journal article" date="2014" name="Genome Announc.">
        <title>Draft Genome Sequence of Brevibacillus panacihumi Strain W25, a Halotolerant Hydrocarbon-Degrading Bacterium.</title>
        <authorList>
            <person name="Wang X."/>
            <person name="Jin D."/>
            <person name="Zhou L."/>
            <person name="Wu L."/>
            <person name="An W."/>
            <person name="Chen Y."/>
            <person name="Zhao L."/>
        </authorList>
    </citation>
    <scope>NUCLEOTIDE SEQUENCE [LARGE SCALE GENOMIC DNA]</scope>
    <source>
        <strain evidence="1 2">W25</strain>
    </source>
</reference>